<keyword evidence="2" id="KW-1185">Reference proteome</keyword>
<dbReference type="AlphaFoldDB" id="A0A251XDU4"/>
<dbReference type="Proteomes" id="UP000195062">
    <property type="component" value="Unassembled WGS sequence"/>
</dbReference>
<proteinExistence type="predicted"/>
<protein>
    <submittedName>
        <fullName evidence="1">Uncharacterized protein</fullName>
    </submittedName>
</protein>
<organism evidence="1 2">
    <name type="scientific">Clavibacter michiganensis subsp. michiganensis</name>
    <dbReference type="NCBI Taxonomy" id="33013"/>
    <lineage>
        <taxon>Bacteria</taxon>
        <taxon>Bacillati</taxon>
        <taxon>Actinomycetota</taxon>
        <taxon>Actinomycetes</taxon>
        <taxon>Micrococcales</taxon>
        <taxon>Microbacteriaceae</taxon>
        <taxon>Clavibacter</taxon>
    </lineage>
</organism>
<name>A0A251XDU4_CLAMM</name>
<comment type="caution">
    <text evidence="1">The sequence shown here is derived from an EMBL/GenBank/DDBJ whole genome shotgun (WGS) entry which is preliminary data.</text>
</comment>
<gene>
    <name evidence="1" type="ORF">CMMCAS07_18420</name>
</gene>
<accession>A0A251XDU4</accession>
<reference evidence="1 2" key="1">
    <citation type="submission" date="2016-08" db="EMBL/GenBank/DDBJ databases">
        <title>Genome sequence of Clavibacter michiganensis subsp. michiganensis strain CASJ007.</title>
        <authorList>
            <person name="Thapa S.P."/>
            <person name="Coaker G."/>
        </authorList>
    </citation>
    <scope>NUCLEOTIDE SEQUENCE [LARGE SCALE GENOMIC DNA]</scope>
    <source>
        <strain evidence="1">CASJ007</strain>
    </source>
</reference>
<sequence length="115" mass="12158">MRAPTAWNLAGSLRKSLISSSSSMASSDPATSANVTFGESLEASFAFDLPNCMTRFPPPCMPENMIQMKKPMSSSGSRMLNADRSQLGCGTWSSKPSAGFAVVMAETISPPRCAT</sequence>
<dbReference type="EMBL" id="MDHH01000008">
    <property type="protein sequence ID" value="OUE00377.1"/>
    <property type="molecule type" value="Genomic_DNA"/>
</dbReference>
<evidence type="ECO:0000313" key="2">
    <source>
        <dbReference type="Proteomes" id="UP000195062"/>
    </source>
</evidence>
<evidence type="ECO:0000313" key="1">
    <source>
        <dbReference type="EMBL" id="OUE00377.1"/>
    </source>
</evidence>